<keyword evidence="2" id="KW-0670">Pyruvate</keyword>
<evidence type="ECO:0000313" key="3">
    <source>
        <dbReference type="Proteomes" id="UP000198348"/>
    </source>
</evidence>
<dbReference type="PANTHER" id="PTHR43615:SF1">
    <property type="entry name" value="PPDK_N DOMAIN-CONTAINING PROTEIN"/>
    <property type="match status" value="1"/>
</dbReference>
<dbReference type="Proteomes" id="UP000198348">
    <property type="component" value="Unassembled WGS sequence"/>
</dbReference>
<organism evidence="2 3">
    <name type="scientific">Haloechinothrix alba</name>
    <dbReference type="NCBI Taxonomy" id="664784"/>
    <lineage>
        <taxon>Bacteria</taxon>
        <taxon>Bacillati</taxon>
        <taxon>Actinomycetota</taxon>
        <taxon>Actinomycetes</taxon>
        <taxon>Pseudonocardiales</taxon>
        <taxon>Pseudonocardiaceae</taxon>
        <taxon>Haloechinothrix</taxon>
    </lineage>
</organism>
<dbReference type="PANTHER" id="PTHR43615">
    <property type="entry name" value="PHOSPHOENOLPYRUVATE SYNTHASE-RELATED"/>
    <property type="match status" value="1"/>
</dbReference>
<protein>
    <submittedName>
        <fullName evidence="2">Pyruvate, water dikinase</fullName>
    </submittedName>
</protein>
<dbReference type="RefSeq" id="WP_089303516.1">
    <property type="nucleotide sequence ID" value="NZ_FZNW01000047.1"/>
</dbReference>
<dbReference type="Pfam" id="PF00391">
    <property type="entry name" value="PEP-utilizers"/>
    <property type="match status" value="1"/>
</dbReference>
<evidence type="ECO:0000313" key="2">
    <source>
        <dbReference type="EMBL" id="SNR96438.1"/>
    </source>
</evidence>
<keyword evidence="2" id="KW-0418">Kinase</keyword>
<dbReference type="InterPro" id="IPR036637">
    <property type="entry name" value="Phosphohistidine_dom_sf"/>
</dbReference>
<dbReference type="GO" id="GO:0016301">
    <property type="term" value="F:kinase activity"/>
    <property type="evidence" value="ECO:0007669"/>
    <property type="project" value="UniProtKB-KW"/>
</dbReference>
<dbReference type="EMBL" id="FZNW01000047">
    <property type="protein sequence ID" value="SNR96438.1"/>
    <property type="molecule type" value="Genomic_DNA"/>
</dbReference>
<keyword evidence="3" id="KW-1185">Reference proteome</keyword>
<dbReference type="InterPro" id="IPR051549">
    <property type="entry name" value="PEP_Utilizing_Enz"/>
</dbReference>
<accession>A0A239AN68</accession>
<evidence type="ECO:0000259" key="1">
    <source>
        <dbReference type="Pfam" id="PF00391"/>
    </source>
</evidence>
<name>A0A239AN68_9PSEU</name>
<sequence length="545" mass="60352">MVELFDPVWGSSEPGRLWSITNVAEATPDILSPLCWSVWGVSLEETWLGLMYSYGVIGRQSSVRSADPNDHTTMAIYGRQAFNVDVVRRMLARMPGVSPDDLERDIMGSVREGIPKEPSAPGRLPIILLKMPSTMLLTHSRLQAGYAQLRRWWQEEVYNVGRGSRPVPDDSRIAQLFDARDRFAQIFQIHLGVRLQLQIVQSALTDAATKAGDPALATKAFSGQGNVMEVAMADDLWRLAHADLAEEEFLANYGFHGPNEGNVYTCSWREDPEPLRTTAKTMAARNDFVRPREREELAMKASREAQHELLNASSAMSRPALRFVLRRARNIVRNNEIGKAGYLMALDGCRAAARQIGREEVDNGRFEDVDDAFFLTCEELAELVNGRLPEARELIAYRRKTREEYRRMKLPASFEGMPDAVTIDDQESSVSSEVTGAAAGGGIVEGRARVVLDPNDDAELEPGDILVCRFTDPSWAPLFTLAEALVIDLGTAASHGALVAREMGIPFVIGTQDGTSRIHHGDIIRVDGQQNVVRVVERVPNAAIS</sequence>
<dbReference type="Gene3D" id="3.50.30.10">
    <property type="entry name" value="Phosphohistidine domain"/>
    <property type="match status" value="1"/>
</dbReference>
<proteinExistence type="predicted"/>
<reference evidence="2 3" key="1">
    <citation type="submission" date="2017-06" db="EMBL/GenBank/DDBJ databases">
        <authorList>
            <person name="Kim H.J."/>
            <person name="Triplett B.A."/>
        </authorList>
    </citation>
    <scope>NUCLEOTIDE SEQUENCE [LARGE SCALE GENOMIC DNA]</scope>
    <source>
        <strain evidence="2 3">DSM 45207</strain>
    </source>
</reference>
<gene>
    <name evidence="2" type="ORF">SAMN06265360_1472</name>
</gene>
<dbReference type="AlphaFoldDB" id="A0A239AN68"/>
<dbReference type="SUPFAM" id="SSF52009">
    <property type="entry name" value="Phosphohistidine domain"/>
    <property type="match status" value="1"/>
</dbReference>
<dbReference type="OrthoDB" id="9765468at2"/>
<dbReference type="InterPro" id="IPR008279">
    <property type="entry name" value="PEP-util_enz_mobile_dom"/>
</dbReference>
<keyword evidence="2" id="KW-0808">Transferase</keyword>
<feature type="domain" description="PEP-utilising enzyme mobile" evidence="1">
    <location>
        <begin position="460"/>
        <end position="530"/>
    </location>
</feature>